<dbReference type="GeneID" id="24094412"/>
<name>J4I8J1_9APHY</name>
<dbReference type="InterPro" id="IPR036047">
    <property type="entry name" value="F-box-like_dom_sf"/>
</dbReference>
<dbReference type="STRING" id="599839.J4I8J1"/>
<sequence>MAKATAIKFALMTDLPRELYEGIIDYLWDDRSSLAASGLVCRALRPQVRSHLFHSIHLHRGNYDTFWELVQQAPVLGSYVRSLCIHMTEARFSSILHNLTALRELTIRWWFADAMVQDVWLAFFGCVGLVEALCLDRLIVPPEFLGSLSRLLCSCPRLKSLKVYWSRGMSMQTFSLHPLLEGITPTENVILQDLTVHFSQYSIIDWLLCGPLAIQLRHLDIAWERDAEVVQTLLNNAGSSLERLSLAHKKCSYSPPMQELSLSEHKRLTGLHFKHIWMHQQEDTGWMATVLSTIRSTQIRQIIFDLCTAILNDILSLPWADIDGTISSLAVKQPGLELTVNIINNRWDRRHHTLPVELENAIRRRLQGSQAAGWEVNIIYRKDPPSEKDEILRQSF</sequence>
<dbReference type="InParanoid" id="J4I8J1"/>
<reference evidence="1 2" key="1">
    <citation type="journal article" date="2012" name="Appl. Environ. Microbiol.">
        <title>Short-read sequencing for genomic analysis of the brown rot fungus Fibroporia radiculosa.</title>
        <authorList>
            <person name="Tang J.D."/>
            <person name="Perkins A.D."/>
            <person name="Sonstegard T.S."/>
            <person name="Schroeder S.G."/>
            <person name="Burgess S.C."/>
            <person name="Diehl S.V."/>
        </authorList>
    </citation>
    <scope>NUCLEOTIDE SEQUENCE [LARGE SCALE GENOMIC DNA]</scope>
    <source>
        <strain evidence="1 2">TFFH 294</strain>
    </source>
</reference>
<dbReference type="OrthoDB" id="2766966at2759"/>
<dbReference type="Proteomes" id="UP000006352">
    <property type="component" value="Unassembled WGS sequence"/>
</dbReference>
<gene>
    <name evidence="1" type="ORF">FIBRA_01519</name>
</gene>
<dbReference type="AlphaFoldDB" id="J4I8J1"/>
<keyword evidence="2" id="KW-1185">Reference proteome</keyword>
<dbReference type="Gene3D" id="3.80.10.10">
    <property type="entry name" value="Ribonuclease Inhibitor"/>
    <property type="match status" value="1"/>
</dbReference>
<dbReference type="HOGENOM" id="CLU_036316_3_0_1"/>
<dbReference type="EMBL" id="HE796936">
    <property type="protein sequence ID" value="CCL99501.1"/>
    <property type="molecule type" value="Genomic_DNA"/>
</dbReference>
<organism evidence="1 2">
    <name type="scientific">Fibroporia radiculosa</name>
    <dbReference type="NCBI Taxonomy" id="599839"/>
    <lineage>
        <taxon>Eukaryota</taxon>
        <taxon>Fungi</taxon>
        <taxon>Dikarya</taxon>
        <taxon>Basidiomycota</taxon>
        <taxon>Agaricomycotina</taxon>
        <taxon>Agaricomycetes</taxon>
        <taxon>Polyporales</taxon>
        <taxon>Fibroporiaceae</taxon>
        <taxon>Fibroporia</taxon>
    </lineage>
</organism>
<dbReference type="InterPro" id="IPR032675">
    <property type="entry name" value="LRR_dom_sf"/>
</dbReference>
<dbReference type="SUPFAM" id="SSF52047">
    <property type="entry name" value="RNI-like"/>
    <property type="match status" value="1"/>
</dbReference>
<evidence type="ECO:0000313" key="1">
    <source>
        <dbReference type="EMBL" id="CCL99501.1"/>
    </source>
</evidence>
<dbReference type="SUPFAM" id="SSF81383">
    <property type="entry name" value="F-box domain"/>
    <property type="match status" value="1"/>
</dbReference>
<dbReference type="RefSeq" id="XP_012178784.1">
    <property type="nucleotide sequence ID" value="XM_012323394.1"/>
</dbReference>
<evidence type="ECO:0008006" key="3">
    <source>
        <dbReference type="Google" id="ProtNLM"/>
    </source>
</evidence>
<evidence type="ECO:0000313" key="2">
    <source>
        <dbReference type="Proteomes" id="UP000006352"/>
    </source>
</evidence>
<accession>J4I8J1</accession>
<protein>
    <recommendedName>
        <fullName evidence="3">F-box domain-containing protein</fullName>
    </recommendedName>
</protein>
<proteinExistence type="predicted"/>